<protein>
    <recommendedName>
        <fullName evidence="4">Small ribosomal subunit protein eS6</fullName>
    </recommendedName>
    <alternativeName>
        <fullName evidence="5">40S ribosomal protein S6</fullName>
    </alternativeName>
</protein>
<dbReference type="GO" id="GO:1990904">
    <property type="term" value="C:ribonucleoprotein complex"/>
    <property type="evidence" value="ECO:0007669"/>
    <property type="project" value="UniProtKB-KW"/>
</dbReference>
<dbReference type="EMBL" id="CAQQ02045400">
    <property type="status" value="NOT_ANNOTATED_CDS"/>
    <property type="molecule type" value="Genomic_DNA"/>
</dbReference>
<proteinExistence type="inferred from homology"/>
<accession>T1GR88</accession>
<keyword evidence="3" id="KW-0687">Ribonucleoprotein</keyword>
<name>T1GR88_MEGSC</name>
<sequence length="164" mass="18716">MLTTSMLWKHEIGCRKGGYGQMVVKPCKCSQAEEREKSQPPGPESHHGKVQLRGYEQFIRYTLATVHAVRKSIRGYIVEHNVSALALVDVKNCEGEIDGLTDNNIPRRLGSKRVIKIRKLYNLVKEDDVLVLQRKRSRLALRKKHQVASKEAAANYLKLLAQRK</sequence>
<dbReference type="AlphaFoldDB" id="T1GR88"/>
<dbReference type="EnsemblMetazoa" id="MESCA006165-RA">
    <property type="protein sequence ID" value="MESCA006165-PA"/>
    <property type="gene ID" value="MESCA006165"/>
</dbReference>
<evidence type="ECO:0000256" key="2">
    <source>
        <dbReference type="ARBA" id="ARBA00022980"/>
    </source>
</evidence>
<dbReference type="PANTHER" id="PTHR11502">
    <property type="entry name" value="40S RIBOSOMAL PROTEIN S6"/>
    <property type="match status" value="1"/>
</dbReference>
<dbReference type="InterPro" id="IPR001377">
    <property type="entry name" value="Ribosomal_eS6"/>
</dbReference>
<comment type="similarity">
    <text evidence="1">Belongs to the eukaryotic ribosomal protein eS6 family.</text>
</comment>
<reference evidence="7" key="1">
    <citation type="submission" date="2013-02" db="EMBL/GenBank/DDBJ databases">
        <authorList>
            <person name="Hughes D."/>
        </authorList>
    </citation>
    <scope>NUCLEOTIDE SEQUENCE</scope>
    <source>
        <strain>Durham</strain>
        <strain evidence="7">NC isolate 2 -- Noor lab</strain>
    </source>
</reference>
<organism evidence="6 7">
    <name type="scientific">Megaselia scalaris</name>
    <name type="common">Humpbacked fly</name>
    <name type="synonym">Phora scalaris</name>
    <dbReference type="NCBI Taxonomy" id="36166"/>
    <lineage>
        <taxon>Eukaryota</taxon>
        <taxon>Metazoa</taxon>
        <taxon>Ecdysozoa</taxon>
        <taxon>Arthropoda</taxon>
        <taxon>Hexapoda</taxon>
        <taxon>Insecta</taxon>
        <taxon>Pterygota</taxon>
        <taxon>Neoptera</taxon>
        <taxon>Endopterygota</taxon>
        <taxon>Diptera</taxon>
        <taxon>Brachycera</taxon>
        <taxon>Muscomorpha</taxon>
        <taxon>Platypezoidea</taxon>
        <taxon>Phoridae</taxon>
        <taxon>Megaseliini</taxon>
        <taxon>Megaselia</taxon>
    </lineage>
</organism>
<evidence type="ECO:0000256" key="1">
    <source>
        <dbReference type="ARBA" id="ARBA00009312"/>
    </source>
</evidence>
<evidence type="ECO:0000313" key="6">
    <source>
        <dbReference type="EnsemblMetazoa" id="MESCA006165-PA"/>
    </source>
</evidence>
<dbReference type="Proteomes" id="UP000015102">
    <property type="component" value="Unassembled WGS sequence"/>
</dbReference>
<reference evidence="6" key="2">
    <citation type="submission" date="2015-06" db="UniProtKB">
        <authorList>
            <consortium name="EnsemblMetazoa"/>
        </authorList>
    </citation>
    <scope>IDENTIFICATION</scope>
</reference>
<dbReference type="GO" id="GO:0003735">
    <property type="term" value="F:structural constituent of ribosome"/>
    <property type="evidence" value="ECO:0007669"/>
    <property type="project" value="InterPro"/>
</dbReference>
<dbReference type="GO" id="GO:0005840">
    <property type="term" value="C:ribosome"/>
    <property type="evidence" value="ECO:0007669"/>
    <property type="project" value="UniProtKB-KW"/>
</dbReference>
<keyword evidence="2" id="KW-0689">Ribosomal protein</keyword>
<dbReference type="GO" id="GO:0006412">
    <property type="term" value="P:translation"/>
    <property type="evidence" value="ECO:0007669"/>
    <property type="project" value="InterPro"/>
</dbReference>
<evidence type="ECO:0000256" key="3">
    <source>
        <dbReference type="ARBA" id="ARBA00023274"/>
    </source>
</evidence>
<evidence type="ECO:0000256" key="4">
    <source>
        <dbReference type="ARBA" id="ARBA00035278"/>
    </source>
</evidence>
<keyword evidence="7" id="KW-1185">Reference proteome</keyword>
<dbReference type="STRING" id="36166.T1GR88"/>
<evidence type="ECO:0000313" key="7">
    <source>
        <dbReference type="Proteomes" id="UP000015102"/>
    </source>
</evidence>
<evidence type="ECO:0000256" key="5">
    <source>
        <dbReference type="ARBA" id="ARBA00035403"/>
    </source>
</evidence>
<dbReference type="Gene3D" id="1.20.5.2650">
    <property type="match status" value="1"/>
</dbReference>
<dbReference type="HOGENOM" id="CLU_1620927_0_0_1"/>